<gene>
    <name evidence="2" type="ORF">IAG03_06195</name>
</gene>
<dbReference type="EMBL" id="JACRSN010000007">
    <property type="protein sequence ID" value="MBC8533602.1"/>
    <property type="molecule type" value="Genomic_DNA"/>
</dbReference>
<evidence type="ECO:0000313" key="2">
    <source>
        <dbReference type="EMBL" id="MBC8533602.1"/>
    </source>
</evidence>
<comment type="caution">
    <text evidence="2">The sequence shown here is derived from an EMBL/GenBank/DDBJ whole genome shotgun (WGS) entry which is preliminary data.</text>
</comment>
<sequence length="118" mass="13245">MDNKHELRKKTLGVDLVCVFGGVFVAIIGFLFINYFINAGTQKQLYYILAWLIPANAILFSFWFLINIIAKHSAITKKILHGFIILGEITLMIRIAVYLITGITFGEYMATIAGMGNI</sequence>
<dbReference type="RefSeq" id="WP_249319129.1">
    <property type="nucleotide sequence ID" value="NZ_JACRSN010000007.1"/>
</dbReference>
<name>A0A926D917_9FIRM</name>
<accession>A0A926D917</accession>
<evidence type="ECO:0000313" key="3">
    <source>
        <dbReference type="Proteomes" id="UP000651482"/>
    </source>
</evidence>
<protein>
    <submittedName>
        <fullName evidence="2">Uncharacterized protein</fullName>
    </submittedName>
</protein>
<feature type="transmembrane region" description="Helical" evidence="1">
    <location>
        <begin position="82"/>
        <end position="105"/>
    </location>
</feature>
<keyword evidence="1" id="KW-1133">Transmembrane helix</keyword>
<feature type="transmembrane region" description="Helical" evidence="1">
    <location>
        <begin position="45"/>
        <end position="70"/>
    </location>
</feature>
<dbReference type="AlphaFoldDB" id="A0A926D917"/>
<keyword evidence="1" id="KW-0472">Membrane</keyword>
<organism evidence="2 3">
    <name type="scientific">Yeguia hominis</name>
    <dbReference type="NCBI Taxonomy" id="2763662"/>
    <lineage>
        <taxon>Bacteria</taxon>
        <taxon>Bacillati</taxon>
        <taxon>Bacillota</taxon>
        <taxon>Clostridia</taxon>
        <taxon>Eubacteriales</taxon>
        <taxon>Yeguiaceae</taxon>
        <taxon>Yeguia</taxon>
    </lineage>
</organism>
<keyword evidence="3" id="KW-1185">Reference proteome</keyword>
<reference evidence="2" key="1">
    <citation type="submission" date="2020-08" db="EMBL/GenBank/DDBJ databases">
        <title>Genome public.</title>
        <authorList>
            <person name="Liu C."/>
            <person name="Sun Q."/>
        </authorList>
    </citation>
    <scope>NUCLEOTIDE SEQUENCE</scope>
    <source>
        <strain evidence="2">NSJ-40</strain>
    </source>
</reference>
<keyword evidence="1" id="KW-0812">Transmembrane</keyword>
<proteinExistence type="predicted"/>
<feature type="transmembrane region" description="Helical" evidence="1">
    <location>
        <begin position="12"/>
        <end position="33"/>
    </location>
</feature>
<dbReference type="Proteomes" id="UP000651482">
    <property type="component" value="Unassembled WGS sequence"/>
</dbReference>
<evidence type="ECO:0000256" key="1">
    <source>
        <dbReference type="SAM" id="Phobius"/>
    </source>
</evidence>